<sequence>MKNTEIIIQFIPIILIFTLLKFSKYFVNFSFTILGKLLAVLIIIFYSAIDIMVGLCVCGLVILYYQSDYVENMLNISDVLEVNDLIPSISGLEIDYDTTGIPDDGMYLVPMVVNDHTKKRRQGKKQCKSNCNKCEGITNYSDIDKPDLIDEFKKQHCVGGELKYKDMTVKNDMTEHVFSELKYYNSPCNACNNTCKYSIIEGKIKTEEKMTPISTSQ</sequence>
<accession>A0A6C0DE89</accession>
<keyword evidence="1" id="KW-0472">Membrane</keyword>
<protein>
    <submittedName>
        <fullName evidence="2">Uncharacterized protein</fullName>
    </submittedName>
</protein>
<keyword evidence="1" id="KW-0812">Transmembrane</keyword>
<feature type="transmembrane region" description="Helical" evidence="1">
    <location>
        <begin position="6"/>
        <end position="27"/>
    </location>
</feature>
<feature type="transmembrane region" description="Helical" evidence="1">
    <location>
        <begin position="39"/>
        <end position="65"/>
    </location>
</feature>
<dbReference type="AlphaFoldDB" id="A0A6C0DE89"/>
<keyword evidence="1" id="KW-1133">Transmembrane helix</keyword>
<name>A0A6C0DE89_9ZZZZ</name>
<dbReference type="EMBL" id="MN739577">
    <property type="protein sequence ID" value="QHT13895.1"/>
    <property type="molecule type" value="Genomic_DNA"/>
</dbReference>
<organism evidence="2">
    <name type="scientific">viral metagenome</name>
    <dbReference type="NCBI Taxonomy" id="1070528"/>
    <lineage>
        <taxon>unclassified sequences</taxon>
        <taxon>metagenomes</taxon>
        <taxon>organismal metagenomes</taxon>
    </lineage>
</organism>
<proteinExistence type="predicted"/>
<evidence type="ECO:0000313" key="2">
    <source>
        <dbReference type="EMBL" id="QHT13895.1"/>
    </source>
</evidence>
<reference evidence="2" key="1">
    <citation type="journal article" date="2020" name="Nature">
        <title>Giant virus diversity and host interactions through global metagenomics.</title>
        <authorList>
            <person name="Schulz F."/>
            <person name="Roux S."/>
            <person name="Paez-Espino D."/>
            <person name="Jungbluth S."/>
            <person name="Walsh D.A."/>
            <person name="Denef V.J."/>
            <person name="McMahon K.D."/>
            <person name="Konstantinidis K.T."/>
            <person name="Eloe-Fadrosh E.A."/>
            <person name="Kyrpides N.C."/>
            <person name="Woyke T."/>
        </authorList>
    </citation>
    <scope>NUCLEOTIDE SEQUENCE</scope>
    <source>
        <strain evidence="2">GVMAG-M-3300023174-134</strain>
    </source>
</reference>
<evidence type="ECO:0000256" key="1">
    <source>
        <dbReference type="SAM" id="Phobius"/>
    </source>
</evidence>